<feature type="domain" description="NADPH-dependent reductive aminase-like C-terminal" evidence="4">
    <location>
        <begin position="165"/>
        <end position="290"/>
    </location>
</feature>
<dbReference type="InterPro" id="IPR048666">
    <property type="entry name" value="RedAm-like_C"/>
</dbReference>
<evidence type="ECO:0000259" key="3">
    <source>
        <dbReference type="Pfam" id="PF03446"/>
    </source>
</evidence>
<dbReference type="SUPFAM" id="SSF51735">
    <property type="entry name" value="NAD(P)-binding Rossmann-fold domains"/>
    <property type="match status" value="1"/>
</dbReference>
<dbReference type="RefSeq" id="WP_345732710.1">
    <property type="nucleotide sequence ID" value="NZ_BAAAYN010000052.1"/>
</dbReference>
<keyword evidence="6" id="KW-1185">Reference proteome</keyword>
<dbReference type="InterPro" id="IPR006115">
    <property type="entry name" value="6PGDH_NADP-bd"/>
</dbReference>
<evidence type="ECO:0000256" key="1">
    <source>
        <dbReference type="ARBA" id="ARBA00009080"/>
    </source>
</evidence>
<feature type="domain" description="6-phosphogluconate dehydrogenase NADP-binding" evidence="3">
    <location>
        <begin position="9"/>
        <end position="160"/>
    </location>
</feature>
<dbReference type="EMBL" id="BAAAYN010000052">
    <property type="protein sequence ID" value="GAA3396080.1"/>
    <property type="molecule type" value="Genomic_DNA"/>
</dbReference>
<dbReference type="PANTHER" id="PTHR43580:SF2">
    <property type="entry name" value="CYTOKINE-LIKE NUCLEAR FACTOR N-PAC"/>
    <property type="match status" value="1"/>
</dbReference>
<dbReference type="InterPro" id="IPR051265">
    <property type="entry name" value="HIBADH-related_NP60_sf"/>
</dbReference>
<protein>
    <submittedName>
        <fullName evidence="5">NAD(P)-binding domain-containing protein</fullName>
    </submittedName>
</protein>
<evidence type="ECO:0000313" key="5">
    <source>
        <dbReference type="EMBL" id="GAA3396080.1"/>
    </source>
</evidence>
<dbReference type="Gene3D" id="3.40.50.720">
    <property type="entry name" value="NAD(P)-binding Rossmann-like Domain"/>
    <property type="match status" value="1"/>
</dbReference>
<organism evidence="5 6">
    <name type="scientific">Cryptosporangium minutisporangium</name>
    <dbReference type="NCBI Taxonomy" id="113569"/>
    <lineage>
        <taxon>Bacteria</taxon>
        <taxon>Bacillati</taxon>
        <taxon>Actinomycetota</taxon>
        <taxon>Actinomycetes</taxon>
        <taxon>Cryptosporangiales</taxon>
        <taxon>Cryptosporangiaceae</taxon>
        <taxon>Cryptosporangium</taxon>
    </lineage>
</organism>
<name>A0ABP6TAA0_9ACTN</name>
<reference evidence="6" key="1">
    <citation type="journal article" date="2019" name="Int. J. Syst. Evol. Microbiol.">
        <title>The Global Catalogue of Microorganisms (GCM) 10K type strain sequencing project: providing services to taxonomists for standard genome sequencing and annotation.</title>
        <authorList>
            <consortium name="The Broad Institute Genomics Platform"/>
            <consortium name="The Broad Institute Genome Sequencing Center for Infectious Disease"/>
            <person name="Wu L."/>
            <person name="Ma J."/>
        </authorList>
    </citation>
    <scope>NUCLEOTIDE SEQUENCE [LARGE SCALE GENOMIC DNA]</scope>
    <source>
        <strain evidence="6">JCM 9458</strain>
    </source>
</reference>
<dbReference type="Gene3D" id="1.10.1040.10">
    <property type="entry name" value="N-(1-d-carboxylethyl)-l-norvaline Dehydrogenase, domain 2"/>
    <property type="match status" value="1"/>
</dbReference>
<proteinExistence type="inferred from homology"/>
<dbReference type="PIRSF" id="PIRSF000103">
    <property type="entry name" value="HIBADH"/>
    <property type="match status" value="1"/>
</dbReference>
<dbReference type="InterPro" id="IPR036291">
    <property type="entry name" value="NAD(P)-bd_dom_sf"/>
</dbReference>
<comment type="caution">
    <text evidence="5">The sequence shown here is derived from an EMBL/GenBank/DDBJ whole genome shotgun (WGS) entry which is preliminary data.</text>
</comment>
<dbReference type="PANTHER" id="PTHR43580">
    <property type="entry name" value="OXIDOREDUCTASE GLYR1-RELATED"/>
    <property type="match status" value="1"/>
</dbReference>
<dbReference type="InterPro" id="IPR015815">
    <property type="entry name" value="HIBADH-related"/>
</dbReference>
<comment type="similarity">
    <text evidence="1">Belongs to the HIBADH-related family.</text>
</comment>
<sequence>MTSSVYSAAVVGLGPMGAAIARAFLGAGVDTTVWNRTRAKAEALAARGARVAADLPAAVGQADVVVTVLRDHAATRRFLETVPSDLRAGRAFVVLASATPAEARRTQEWATERGFALLQGAIMVPEPLIGTDDALVLYSGEQRLLDRWRPVLEVAAPRSVFLGPDPGSAALHDTAMAQVFFAAMTAFLHSAAMATAQGLTATEFLPWARESLALLPDAFAQLAADVDAGTYDGAEDNLLMELSGLEHIHATSVEAGVDLRLPALLRDLARRAVDAGHGADSWSRVVEVLRAGSPTV</sequence>
<evidence type="ECO:0000256" key="2">
    <source>
        <dbReference type="ARBA" id="ARBA00023002"/>
    </source>
</evidence>
<gene>
    <name evidence="5" type="ORF">GCM10020369_71490</name>
</gene>
<evidence type="ECO:0000259" key="4">
    <source>
        <dbReference type="Pfam" id="PF21761"/>
    </source>
</evidence>
<dbReference type="InterPro" id="IPR013328">
    <property type="entry name" value="6PGD_dom2"/>
</dbReference>
<dbReference type="Pfam" id="PF21761">
    <property type="entry name" value="RedAm-like_C"/>
    <property type="match status" value="1"/>
</dbReference>
<dbReference type="Proteomes" id="UP001501676">
    <property type="component" value="Unassembled WGS sequence"/>
</dbReference>
<accession>A0ABP6TAA0</accession>
<dbReference type="Pfam" id="PF03446">
    <property type="entry name" value="NAD_binding_2"/>
    <property type="match status" value="1"/>
</dbReference>
<evidence type="ECO:0000313" key="6">
    <source>
        <dbReference type="Proteomes" id="UP001501676"/>
    </source>
</evidence>
<keyword evidence="2" id="KW-0560">Oxidoreductase</keyword>